<organism evidence="8 9">
    <name type="scientific">Lachnoanaerobaculum saburreum</name>
    <dbReference type="NCBI Taxonomy" id="467210"/>
    <lineage>
        <taxon>Bacteria</taxon>
        <taxon>Bacillati</taxon>
        <taxon>Bacillota</taxon>
        <taxon>Clostridia</taxon>
        <taxon>Lachnospirales</taxon>
        <taxon>Lachnospiraceae</taxon>
        <taxon>Lachnoanaerobaculum</taxon>
    </lineage>
</organism>
<gene>
    <name evidence="8" type="ORF">HMPREF1866_01517</name>
</gene>
<dbReference type="InterPro" id="IPR051214">
    <property type="entry name" value="GH32_Enzymes"/>
</dbReference>
<keyword evidence="3 5" id="KW-0378">Hydrolase</keyword>
<dbReference type="Gene3D" id="2.115.10.20">
    <property type="entry name" value="Glycosyl hydrolase domain, family 43"/>
    <property type="match status" value="1"/>
</dbReference>
<dbReference type="InterPro" id="IPR023296">
    <property type="entry name" value="Glyco_hydro_beta-prop_sf"/>
</dbReference>
<dbReference type="GO" id="GO:0005975">
    <property type="term" value="P:carbohydrate metabolic process"/>
    <property type="evidence" value="ECO:0007669"/>
    <property type="project" value="InterPro"/>
</dbReference>
<dbReference type="Pfam" id="PF08244">
    <property type="entry name" value="Glyco_hydro_32C"/>
    <property type="match status" value="1"/>
</dbReference>
<accession>A0A133ZPP9</accession>
<dbReference type="SMART" id="SM00640">
    <property type="entry name" value="Glyco_32"/>
    <property type="match status" value="1"/>
</dbReference>
<reference evidence="9" key="1">
    <citation type="submission" date="2016-01" db="EMBL/GenBank/DDBJ databases">
        <authorList>
            <person name="Mitreva M."/>
            <person name="Pepin K.H."/>
            <person name="Mihindukulasuriya K.A."/>
            <person name="Fulton R."/>
            <person name="Fronick C."/>
            <person name="O'Laughlin M."/>
            <person name="Miner T."/>
            <person name="Herter B."/>
            <person name="Rosa B.A."/>
            <person name="Cordes M."/>
            <person name="Tomlinson C."/>
            <person name="Wollam A."/>
            <person name="Palsikar V.B."/>
            <person name="Mardis E.R."/>
            <person name="Wilson R.K."/>
        </authorList>
    </citation>
    <scope>NUCLEOTIDE SEQUENCE [LARGE SCALE GENOMIC DNA]</scope>
    <source>
        <strain evidence="9">DNF00896</strain>
    </source>
</reference>
<feature type="domain" description="Glycosyl hydrolase family 32 C-terminal" evidence="7">
    <location>
        <begin position="360"/>
        <end position="467"/>
    </location>
</feature>
<dbReference type="CDD" id="cd08996">
    <property type="entry name" value="GH32_FFase"/>
    <property type="match status" value="1"/>
</dbReference>
<dbReference type="PANTHER" id="PTHR43101:SF1">
    <property type="entry name" value="BETA-FRUCTOSIDASE"/>
    <property type="match status" value="1"/>
</dbReference>
<dbReference type="OrthoDB" id="9759709at2"/>
<protein>
    <recommendedName>
        <fullName evidence="2">beta-fructofuranosidase</fullName>
        <ecNumber evidence="2">3.2.1.26</ecNumber>
    </recommendedName>
</protein>
<dbReference type="Proteomes" id="UP000070394">
    <property type="component" value="Unassembled WGS sequence"/>
</dbReference>
<evidence type="ECO:0000256" key="4">
    <source>
        <dbReference type="ARBA" id="ARBA00023295"/>
    </source>
</evidence>
<dbReference type="Pfam" id="PF00251">
    <property type="entry name" value="Glyco_hydro_32N"/>
    <property type="match status" value="1"/>
</dbReference>
<evidence type="ECO:0000313" key="9">
    <source>
        <dbReference type="Proteomes" id="UP000070394"/>
    </source>
</evidence>
<dbReference type="SUPFAM" id="SSF75005">
    <property type="entry name" value="Arabinanase/levansucrase/invertase"/>
    <property type="match status" value="1"/>
</dbReference>
<dbReference type="InterPro" id="IPR013148">
    <property type="entry name" value="Glyco_hydro_32_N"/>
</dbReference>
<dbReference type="AlphaFoldDB" id="A0A133ZPP9"/>
<dbReference type="InterPro" id="IPR013320">
    <property type="entry name" value="ConA-like_dom_sf"/>
</dbReference>
<dbReference type="InterPro" id="IPR001362">
    <property type="entry name" value="Glyco_hydro_32"/>
</dbReference>
<evidence type="ECO:0000256" key="1">
    <source>
        <dbReference type="ARBA" id="ARBA00009902"/>
    </source>
</evidence>
<dbReference type="EC" id="3.2.1.26" evidence="2"/>
<evidence type="ECO:0000313" key="8">
    <source>
        <dbReference type="EMBL" id="KXB57429.1"/>
    </source>
</evidence>
<name>A0A133ZPP9_9FIRM</name>
<sequence>MSDCEFIFRPKYHFSLNKGWINDPNGLVWFCGKYHLYFQCNPYSNNWDKMHWGHAVSDDLIHWEECEPVLVPDKIYEDYSKGGCFSGSVVVYEDKIYAFYTAVTLVNGEITQRQCMAYSFDGYNFIKYDKNPIIESIGIDFRDPKVIYHDGEWQMVVGGSDGSALDRDSHGRIYLFHSDDLYNWTYGGILYEAKDGEGTMFECPDIFELNGKWVITASPMNRTDFLPTIYMVGDINFKNCIFCHEYTDTLDFGPHYYASQVYKDKYNRYISIAWIGGWEWMPWIKDHGPSTEDGYRGIMSYPRLVYIEDGRLKLLPYNSGNDTRDKSDYPNKLKVSDRLKSNLFNELKEHIYIDGVISRSRSSTDLSISIFDMEGHRVLITLDFLFGNIITDYTEADRYINNGPRIYKADIQDESDIEFTVLKDGNVLEVYLLDGKYDFTSMIYPVQNKVGISVKVKDAVVRYRELNIEG</sequence>
<evidence type="ECO:0000256" key="5">
    <source>
        <dbReference type="RuleBase" id="RU362110"/>
    </source>
</evidence>
<dbReference type="InterPro" id="IPR013189">
    <property type="entry name" value="Glyco_hydro_32_C"/>
</dbReference>
<evidence type="ECO:0000256" key="3">
    <source>
        <dbReference type="ARBA" id="ARBA00022801"/>
    </source>
</evidence>
<comment type="similarity">
    <text evidence="1 5">Belongs to the glycosyl hydrolase 32 family.</text>
</comment>
<evidence type="ECO:0000256" key="2">
    <source>
        <dbReference type="ARBA" id="ARBA00012758"/>
    </source>
</evidence>
<comment type="caution">
    <text evidence="8">The sequence shown here is derived from an EMBL/GenBank/DDBJ whole genome shotgun (WGS) entry which is preliminary data.</text>
</comment>
<dbReference type="Gene3D" id="2.60.120.560">
    <property type="entry name" value="Exo-inulinase, domain 1"/>
    <property type="match status" value="1"/>
</dbReference>
<dbReference type="RefSeq" id="WP_060931257.1">
    <property type="nucleotide sequence ID" value="NZ_KQ959828.1"/>
</dbReference>
<evidence type="ECO:0000259" key="6">
    <source>
        <dbReference type="Pfam" id="PF00251"/>
    </source>
</evidence>
<dbReference type="STRING" id="467210.HMPREF1866_01517"/>
<keyword evidence="9" id="KW-1185">Reference proteome</keyword>
<dbReference type="EMBL" id="LSDA01000091">
    <property type="protein sequence ID" value="KXB57429.1"/>
    <property type="molecule type" value="Genomic_DNA"/>
</dbReference>
<dbReference type="SUPFAM" id="SSF49899">
    <property type="entry name" value="Concanavalin A-like lectins/glucanases"/>
    <property type="match status" value="1"/>
</dbReference>
<dbReference type="GO" id="GO:0004564">
    <property type="term" value="F:beta-fructofuranosidase activity"/>
    <property type="evidence" value="ECO:0007669"/>
    <property type="project" value="UniProtKB-EC"/>
</dbReference>
<proteinExistence type="inferred from homology"/>
<feature type="domain" description="Glycosyl hydrolase family 32 N-terminal" evidence="6">
    <location>
        <begin position="13"/>
        <end position="313"/>
    </location>
</feature>
<keyword evidence="4 5" id="KW-0326">Glycosidase</keyword>
<dbReference type="PANTHER" id="PTHR43101">
    <property type="entry name" value="BETA-FRUCTOSIDASE"/>
    <property type="match status" value="1"/>
</dbReference>
<dbReference type="PATRIC" id="fig|467210.3.peg.1501"/>
<evidence type="ECO:0000259" key="7">
    <source>
        <dbReference type="Pfam" id="PF08244"/>
    </source>
</evidence>